<evidence type="ECO:0000313" key="1">
    <source>
        <dbReference type="EMBL" id="KAK8779603.1"/>
    </source>
</evidence>
<protein>
    <submittedName>
        <fullName evidence="1">Uncharacterized protein</fullName>
    </submittedName>
</protein>
<dbReference type="AlphaFoldDB" id="A0AAQ4EYT5"/>
<dbReference type="Proteomes" id="UP001321473">
    <property type="component" value="Unassembled WGS sequence"/>
</dbReference>
<sequence length="364" mass="43481">MRSYFESHKTRNISKNQELAISPRSPMASTASLGLLLFFCLVAFSDTECRSSKEESHEASTGVQPHDWDQLLREAAYRPFRGDFWHGKWRHHGRHYRRLLRRSGHRLQKNIRRLLREWRRYRIQGGSEQFVQFLQWLRRERRLRSPWLPFAPNFLLWWLRVGRHRFDGRWPEGIQAYSENWHPEINVLLPEEDWLDQTFFYRIRNYPHFPMWWRQKSHPGMILHWSRGNVRIPVKNFTPTESASFDRRLSRWQQRNSHGLFENDNGLKNYAHLKVGTCLVTFSGGNLAVLKVVMKGNFKQDKNTILAGRNFTTVLRIQNNGPKSNMADLVRPFLYFVGGNEQFSQTGEKVKWDFNRTGEALRIR</sequence>
<organism evidence="1 2">
    <name type="scientific">Amblyomma americanum</name>
    <name type="common">Lone star tick</name>
    <dbReference type="NCBI Taxonomy" id="6943"/>
    <lineage>
        <taxon>Eukaryota</taxon>
        <taxon>Metazoa</taxon>
        <taxon>Ecdysozoa</taxon>
        <taxon>Arthropoda</taxon>
        <taxon>Chelicerata</taxon>
        <taxon>Arachnida</taxon>
        <taxon>Acari</taxon>
        <taxon>Parasitiformes</taxon>
        <taxon>Ixodida</taxon>
        <taxon>Ixodoidea</taxon>
        <taxon>Ixodidae</taxon>
        <taxon>Amblyomminae</taxon>
        <taxon>Amblyomma</taxon>
    </lineage>
</organism>
<comment type="caution">
    <text evidence="1">The sequence shown here is derived from an EMBL/GenBank/DDBJ whole genome shotgun (WGS) entry which is preliminary data.</text>
</comment>
<accession>A0AAQ4EYT5</accession>
<reference evidence="1 2" key="1">
    <citation type="journal article" date="2023" name="Arcadia Sci">
        <title>De novo assembly of a long-read Amblyomma americanum tick genome.</title>
        <authorList>
            <person name="Chou S."/>
            <person name="Poskanzer K.E."/>
            <person name="Rollins M."/>
            <person name="Thuy-Boun P.S."/>
        </authorList>
    </citation>
    <scope>NUCLEOTIDE SEQUENCE [LARGE SCALE GENOMIC DNA]</scope>
    <source>
        <strain evidence="1">F_SG_1</strain>
        <tissue evidence="1">Salivary glands</tissue>
    </source>
</reference>
<proteinExistence type="predicted"/>
<dbReference type="EMBL" id="JARKHS020009642">
    <property type="protein sequence ID" value="KAK8779603.1"/>
    <property type="molecule type" value="Genomic_DNA"/>
</dbReference>
<evidence type="ECO:0000313" key="2">
    <source>
        <dbReference type="Proteomes" id="UP001321473"/>
    </source>
</evidence>
<keyword evidence="2" id="KW-1185">Reference proteome</keyword>
<name>A0AAQ4EYT5_AMBAM</name>
<gene>
    <name evidence="1" type="ORF">V5799_019059</name>
</gene>